<feature type="non-terminal residue" evidence="5">
    <location>
        <position position="325"/>
    </location>
</feature>
<feature type="domain" description="Splicing factor cactin central" evidence="4">
    <location>
        <begin position="3"/>
        <end position="184"/>
    </location>
</feature>
<evidence type="ECO:0000259" key="4">
    <source>
        <dbReference type="Pfam" id="PF10312"/>
    </source>
</evidence>
<name>A0A098VQV8_9MICR</name>
<keyword evidence="6" id="KW-1185">Reference proteome</keyword>
<evidence type="ECO:0000259" key="3">
    <source>
        <dbReference type="Pfam" id="PF09732"/>
    </source>
</evidence>
<dbReference type="GeneID" id="25259706"/>
<dbReference type="Proteomes" id="UP000029725">
    <property type="component" value="Unassembled WGS sequence"/>
</dbReference>
<dbReference type="RefSeq" id="XP_013237844.1">
    <property type="nucleotide sequence ID" value="XM_013382390.1"/>
</dbReference>
<evidence type="ECO:0000256" key="2">
    <source>
        <dbReference type="ARBA" id="ARBA00034534"/>
    </source>
</evidence>
<dbReference type="Pfam" id="PF09732">
    <property type="entry name" value="CactinC_cactus"/>
    <property type="match status" value="1"/>
</dbReference>
<dbReference type="InterPro" id="IPR019134">
    <property type="entry name" value="Cactin_C"/>
</dbReference>
<dbReference type="PANTHER" id="PTHR21737">
    <property type="entry name" value="POLYGLUTAMINE BINDING PROTEIN 1/MARVEL MEMBRANE-ASSOCIATING DOMAIN CONTAINING 3"/>
    <property type="match status" value="1"/>
</dbReference>
<dbReference type="InterPro" id="IPR018816">
    <property type="entry name" value="Cactin_central"/>
</dbReference>
<dbReference type="GO" id="GO:0045292">
    <property type="term" value="P:mRNA cis splicing, via spliceosome"/>
    <property type="evidence" value="ECO:0007669"/>
    <property type="project" value="TreeGrafter"/>
</dbReference>
<dbReference type="OrthoDB" id="265955at2759"/>
<evidence type="ECO:0000256" key="1">
    <source>
        <dbReference type="ARBA" id="ARBA00006895"/>
    </source>
</evidence>
<dbReference type="HOGENOM" id="CLU_859306_0_0_1"/>
<evidence type="ECO:0000313" key="5">
    <source>
        <dbReference type="EMBL" id="KGG51408.1"/>
    </source>
</evidence>
<organism evidence="5 6">
    <name type="scientific">Mitosporidium daphniae</name>
    <dbReference type="NCBI Taxonomy" id="1485682"/>
    <lineage>
        <taxon>Eukaryota</taxon>
        <taxon>Fungi</taxon>
        <taxon>Fungi incertae sedis</taxon>
        <taxon>Microsporidia</taxon>
        <taxon>Mitosporidium</taxon>
    </lineage>
</organism>
<comment type="caution">
    <text evidence="5">The sequence shown here is derived from an EMBL/GenBank/DDBJ whole genome shotgun (WGS) entry which is preliminary data.</text>
</comment>
<dbReference type="PANTHER" id="PTHR21737:SF4">
    <property type="entry name" value="SPLICING FACTOR CACTIN"/>
    <property type="match status" value="1"/>
</dbReference>
<reference evidence="5 6" key="1">
    <citation type="submission" date="2014-04" db="EMBL/GenBank/DDBJ databases">
        <title>A new species of microsporidia sheds light on the evolution of extreme parasitism.</title>
        <authorList>
            <person name="Haag K.L."/>
            <person name="James T.Y."/>
            <person name="Larsson R."/>
            <person name="Schaer T.M."/>
            <person name="Refardt D."/>
            <person name="Pombert J.-F."/>
            <person name="Ebert D."/>
        </authorList>
    </citation>
    <scope>NUCLEOTIDE SEQUENCE [LARGE SCALE GENOMIC DNA]</scope>
    <source>
        <strain evidence="5 6">UGP3</strain>
        <tissue evidence="5">Spores</tissue>
    </source>
</reference>
<dbReference type="VEuPathDB" id="MicrosporidiaDB:DI09_366p10"/>
<evidence type="ECO:0000313" key="6">
    <source>
        <dbReference type="Proteomes" id="UP000029725"/>
    </source>
</evidence>
<feature type="domain" description="Splicing factor Cactin C-terminal" evidence="3">
    <location>
        <begin position="266"/>
        <end position="311"/>
    </location>
</feature>
<proteinExistence type="inferred from homology"/>
<comment type="similarity">
    <text evidence="1">Belongs to the CACTIN family.</text>
</comment>
<protein>
    <recommendedName>
        <fullName evidence="2">Splicing factor Cactin</fullName>
    </recommendedName>
</protein>
<accession>A0A098VQV8</accession>
<dbReference type="GO" id="GO:0005737">
    <property type="term" value="C:cytoplasm"/>
    <property type="evidence" value="ECO:0007669"/>
    <property type="project" value="TreeGrafter"/>
</dbReference>
<dbReference type="AlphaFoldDB" id="A0A098VQV8"/>
<dbReference type="GO" id="GO:0005681">
    <property type="term" value="C:spliceosomal complex"/>
    <property type="evidence" value="ECO:0007669"/>
    <property type="project" value="TreeGrafter"/>
</dbReference>
<gene>
    <name evidence="5" type="ORF">DI09_366p10</name>
</gene>
<dbReference type="Pfam" id="PF10312">
    <property type="entry name" value="Cactin_mid"/>
    <property type="match status" value="1"/>
</dbReference>
<dbReference type="EMBL" id="JMKJ01000295">
    <property type="protein sequence ID" value="KGG51408.1"/>
    <property type="molecule type" value="Genomic_DNA"/>
</dbReference>
<sequence>MIPIDNLVLCIWAIQPAQFNFRPLTLNTKLGNVSKLPLGINLPNPFMFVSSLSEKELKEAILEPVEGFLEAISFICSSNKKIRDLESSLEFSSFDYWNSIKIATKYFITKKASTFEHSVVHQSVIGDIREIFKEVSTGSSSPKEQIRSLSILQTNIKVKLHSFDPTFWDAVLHEVEVFKAKTLLFHQSKLFNKSREASPSTAESSSETIKDTGKSKLLMEDDHPQAIKQQIFHSSSKATEAEESYGAVPVISFDTQGDLSRKFIPRYNQTHYDSNNPPPKYVQGYKFIIFYPRLLEMPSGLVPSYELADATGKEILSDLEPHIFP</sequence>